<keyword evidence="6" id="KW-0961">Cell wall biogenesis/degradation</keyword>
<dbReference type="SUPFAM" id="SSF56601">
    <property type="entry name" value="beta-lactamase/transpeptidase-like"/>
    <property type="match status" value="1"/>
</dbReference>
<name>A0A1F7W9Z8_9BACT</name>
<dbReference type="EMBL" id="MGFE01000011">
    <property type="protein sequence ID" value="OGL99007.1"/>
    <property type="molecule type" value="Genomic_DNA"/>
</dbReference>
<dbReference type="InterPro" id="IPR012338">
    <property type="entry name" value="Beta-lactam/transpept-like"/>
</dbReference>
<evidence type="ECO:0000259" key="10">
    <source>
        <dbReference type="Pfam" id="PF00768"/>
    </source>
</evidence>
<sequence length="328" mass="35062">MVQLMLATTLLQLYPSDAGMIERYATLPAAEMRQSGAYDALALLHRRLPSAPDANRAPTKVDSTSVGVVTSAVSAVVVDRATGFVLYEKNGEEPRSIGSITKLMTAFVFLRGNPDLTSPAAIAASDVRAGGVQHISVGDVVTIGDLLRASLVGSDNSATVSLMRLSGMSEGDFVGRMNEVAAEIGMRATTFYDPTGLSPENRSIAPDVVRLIDEAMKVDAIREATQLFAVTFQGSSGRMYSIRTTDDLLHSFLNQSPYKIIGGKTGFLPEAGYCLGSLVSENDVHEIIVVVLGSETITGRFQDVKALAAWAYKAFQWPDESDATSFPL</sequence>
<comment type="similarity">
    <text evidence="1 9">Belongs to the peptidase S11 family.</text>
</comment>
<dbReference type="InterPro" id="IPR018044">
    <property type="entry name" value="Peptidase_S11"/>
</dbReference>
<proteinExistence type="inferred from homology"/>
<evidence type="ECO:0000256" key="8">
    <source>
        <dbReference type="PIRSR" id="PIRSR618044-2"/>
    </source>
</evidence>
<gene>
    <name evidence="11" type="ORF">A2304_02560</name>
</gene>
<dbReference type="InterPro" id="IPR001967">
    <property type="entry name" value="Peptidase_S11_N"/>
</dbReference>
<dbReference type="GO" id="GO:0008360">
    <property type="term" value="P:regulation of cell shape"/>
    <property type="evidence" value="ECO:0007669"/>
    <property type="project" value="UniProtKB-KW"/>
</dbReference>
<evidence type="ECO:0000256" key="5">
    <source>
        <dbReference type="ARBA" id="ARBA00022984"/>
    </source>
</evidence>
<keyword evidence="4" id="KW-0133">Cell shape</keyword>
<evidence type="ECO:0000313" key="12">
    <source>
        <dbReference type="Proteomes" id="UP000176501"/>
    </source>
</evidence>
<feature type="domain" description="Peptidase S11 D-alanyl-D-alanine carboxypeptidase A N-terminal" evidence="10">
    <location>
        <begin position="71"/>
        <end position="295"/>
    </location>
</feature>
<evidence type="ECO:0000256" key="2">
    <source>
        <dbReference type="ARBA" id="ARBA00022729"/>
    </source>
</evidence>
<dbReference type="PANTHER" id="PTHR21581">
    <property type="entry name" value="D-ALANYL-D-ALANINE CARBOXYPEPTIDASE"/>
    <property type="match status" value="1"/>
</dbReference>
<dbReference type="AlphaFoldDB" id="A0A1F7W9Z8"/>
<feature type="binding site" evidence="8">
    <location>
        <position position="264"/>
    </location>
    <ligand>
        <name>substrate</name>
    </ligand>
</feature>
<organism evidence="11 12">
    <name type="scientific">Candidatus Uhrbacteria bacterium RIFOXYB2_FULL_57_15</name>
    <dbReference type="NCBI Taxonomy" id="1802422"/>
    <lineage>
        <taxon>Bacteria</taxon>
        <taxon>Candidatus Uhriibacteriota</taxon>
    </lineage>
</organism>
<feature type="active site" description="Acyl-ester intermediate" evidence="7">
    <location>
        <position position="99"/>
    </location>
</feature>
<evidence type="ECO:0000256" key="7">
    <source>
        <dbReference type="PIRSR" id="PIRSR618044-1"/>
    </source>
</evidence>
<keyword evidence="5" id="KW-0573">Peptidoglycan synthesis</keyword>
<feature type="active site" description="Proton acceptor" evidence="7">
    <location>
        <position position="102"/>
    </location>
</feature>
<dbReference type="Gene3D" id="3.40.710.10">
    <property type="entry name" value="DD-peptidase/beta-lactamase superfamily"/>
    <property type="match status" value="1"/>
</dbReference>
<evidence type="ECO:0000256" key="1">
    <source>
        <dbReference type="ARBA" id="ARBA00007164"/>
    </source>
</evidence>
<dbReference type="GO" id="GO:0071555">
    <property type="term" value="P:cell wall organization"/>
    <property type="evidence" value="ECO:0007669"/>
    <property type="project" value="UniProtKB-KW"/>
</dbReference>
<feature type="active site" evidence="7">
    <location>
        <position position="154"/>
    </location>
</feature>
<protein>
    <recommendedName>
        <fullName evidence="10">Peptidase S11 D-alanyl-D-alanine carboxypeptidase A N-terminal domain-containing protein</fullName>
    </recommendedName>
</protein>
<dbReference type="PRINTS" id="PR00725">
    <property type="entry name" value="DADACBPTASE1"/>
</dbReference>
<evidence type="ECO:0000256" key="4">
    <source>
        <dbReference type="ARBA" id="ARBA00022960"/>
    </source>
</evidence>
<reference evidence="11 12" key="1">
    <citation type="journal article" date="2016" name="Nat. Commun.">
        <title>Thousands of microbial genomes shed light on interconnected biogeochemical processes in an aquifer system.</title>
        <authorList>
            <person name="Anantharaman K."/>
            <person name="Brown C.T."/>
            <person name="Hug L.A."/>
            <person name="Sharon I."/>
            <person name="Castelle C.J."/>
            <person name="Probst A.J."/>
            <person name="Thomas B.C."/>
            <person name="Singh A."/>
            <person name="Wilkins M.J."/>
            <person name="Karaoz U."/>
            <person name="Brodie E.L."/>
            <person name="Williams K.H."/>
            <person name="Hubbard S.S."/>
            <person name="Banfield J.F."/>
        </authorList>
    </citation>
    <scope>NUCLEOTIDE SEQUENCE [LARGE SCALE GENOMIC DNA]</scope>
</reference>
<dbReference type="Proteomes" id="UP000176501">
    <property type="component" value="Unassembled WGS sequence"/>
</dbReference>
<evidence type="ECO:0000256" key="9">
    <source>
        <dbReference type="RuleBase" id="RU004016"/>
    </source>
</evidence>
<keyword evidence="2" id="KW-0732">Signal</keyword>
<evidence type="ECO:0000256" key="6">
    <source>
        <dbReference type="ARBA" id="ARBA00023316"/>
    </source>
</evidence>
<accession>A0A1F7W9Z8</accession>
<dbReference type="GO" id="GO:0009252">
    <property type="term" value="P:peptidoglycan biosynthetic process"/>
    <property type="evidence" value="ECO:0007669"/>
    <property type="project" value="UniProtKB-KW"/>
</dbReference>
<evidence type="ECO:0000256" key="3">
    <source>
        <dbReference type="ARBA" id="ARBA00022801"/>
    </source>
</evidence>
<dbReference type="GO" id="GO:0009002">
    <property type="term" value="F:serine-type D-Ala-D-Ala carboxypeptidase activity"/>
    <property type="evidence" value="ECO:0007669"/>
    <property type="project" value="InterPro"/>
</dbReference>
<dbReference type="GO" id="GO:0006508">
    <property type="term" value="P:proteolysis"/>
    <property type="evidence" value="ECO:0007669"/>
    <property type="project" value="InterPro"/>
</dbReference>
<dbReference type="Pfam" id="PF00768">
    <property type="entry name" value="Peptidase_S11"/>
    <property type="match status" value="1"/>
</dbReference>
<keyword evidence="3" id="KW-0378">Hydrolase</keyword>
<evidence type="ECO:0000313" key="11">
    <source>
        <dbReference type="EMBL" id="OGL99007.1"/>
    </source>
</evidence>
<dbReference type="PANTHER" id="PTHR21581:SF26">
    <property type="entry name" value="D-ALANYL-D-ALANINE ENDOPEPTIDASE"/>
    <property type="match status" value="1"/>
</dbReference>
<comment type="caution">
    <text evidence="11">The sequence shown here is derived from an EMBL/GenBank/DDBJ whole genome shotgun (WGS) entry which is preliminary data.</text>
</comment>